<gene>
    <name evidence="1" type="ORF">NT03LS_3376</name>
</gene>
<accession>E3ZUL5</accession>
<feature type="non-terminal residue" evidence="1">
    <location>
        <position position="47"/>
    </location>
</feature>
<dbReference type="Proteomes" id="UP000004302">
    <property type="component" value="Chromosome"/>
</dbReference>
<dbReference type="AlphaFoldDB" id="E3ZUL5"/>
<protein>
    <submittedName>
        <fullName evidence="1">Gp3</fullName>
    </submittedName>
</protein>
<sequence>MDDVIFLEYGNERLSAFTDGMFEDYGELFGKMIRAQMRNFQIRGAVN</sequence>
<name>E3ZUL5_LISSE</name>
<evidence type="ECO:0000313" key="1">
    <source>
        <dbReference type="EMBL" id="EFR98682.1"/>
    </source>
</evidence>
<organism evidence="1">
    <name type="scientific">Listeria seeligeri FSL N1-067</name>
    <dbReference type="NCBI Taxonomy" id="702453"/>
    <lineage>
        <taxon>Bacteria</taxon>
        <taxon>Bacillati</taxon>
        <taxon>Bacillota</taxon>
        <taxon>Bacilli</taxon>
        <taxon>Bacillales</taxon>
        <taxon>Listeriaceae</taxon>
        <taxon>Listeria</taxon>
    </lineage>
</organism>
<comment type="caution">
    <text evidence="1">The sequence shown here is derived from an EMBL/GenBank/DDBJ whole genome shotgun (WGS) entry which is preliminary data.</text>
</comment>
<dbReference type="HOGENOM" id="CLU_3177192_0_0_9"/>
<reference evidence="1" key="1">
    <citation type="journal article" date="2010" name="Microbiol. Resour. Announc.">
        <title>Comparative genomics of the bacterial genus Listeria: Genome evolution is characterized by limited gene acquisition and limited gene loss.</title>
        <authorList>
            <person name="den Bakker H.C."/>
            <person name="Cummings C.A."/>
            <person name="Ferreira V."/>
            <person name="Vatta P."/>
            <person name="Orsi R.H."/>
            <person name="Degoricija L."/>
            <person name="Barker M."/>
            <person name="Petrauskene O."/>
            <person name="Furtado M.R."/>
            <person name="Wiedmann M."/>
        </authorList>
    </citation>
    <scope>NUCLEOTIDE SEQUENCE [LARGE SCALE GENOMIC DNA]</scope>
    <source>
        <strain evidence="1">FSL N1-067</strain>
    </source>
</reference>
<dbReference type="EMBL" id="ADXJ01001268">
    <property type="protein sequence ID" value="EFR98682.1"/>
    <property type="molecule type" value="Genomic_DNA"/>
</dbReference>
<proteinExistence type="predicted"/>